<dbReference type="EMBL" id="LR877167">
    <property type="protein sequence ID" value="CAD2221888.1"/>
    <property type="molecule type" value="Genomic_DNA"/>
</dbReference>
<gene>
    <name evidence="1" type="ORF">ADEAN_000942300</name>
</gene>
<dbReference type="VEuPathDB" id="TriTrypDB:ADEAN_000942300"/>
<evidence type="ECO:0000313" key="2">
    <source>
        <dbReference type="Proteomes" id="UP000515908"/>
    </source>
</evidence>
<name>A0A7G2CPY2_9TRYP</name>
<reference evidence="1 2" key="1">
    <citation type="submission" date="2020-08" db="EMBL/GenBank/DDBJ databases">
        <authorList>
            <person name="Newling K."/>
            <person name="Davey J."/>
            <person name="Forrester S."/>
        </authorList>
    </citation>
    <scope>NUCLEOTIDE SEQUENCE [LARGE SCALE GENOMIC DNA]</scope>
    <source>
        <strain evidence="2">Crithidia deanei Carvalho (ATCC PRA-265)</strain>
    </source>
</reference>
<organism evidence="1 2">
    <name type="scientific">Angomonas deanei</name>
    <dbReference type="NCBI Taxonomy" id="59799"/>
    <lineage>
        <taxon>Eukaryota</taxon>
        <taxon>Discoba</taxon>
        <taxon>Euglenozoa</taxon>
        <taxon>Kinetoplastea</taxon>
        <taxon>Metakinetoplastina</taxon>
        <taxon>Trypanosomatida</taxon>
        <taxon>Trypanosomatidae</taxon>
        <taxon>Strigomonadinae</taxon>
        <taxon>Angomonas</taxon>
    </lineage>
</organism>
<keyword evidence="2" id="KW-1185">Reference proteome</keyword>
<dbReference type="PANTHER" id="PTHR36587:SF2">
    <property type="entry name" value="EXPRESSION SITE-ASSOCIATED GENE 3 (ESAG3)-LIKE PROTEIN"/>
    <property type="match status" value="1"/>
</dbReference>
<evidence type="ECO:0000313" key="1">
    <source>
        <dbReference type="EMBL" id="CAD2221888.1"/>
    </source>
</evidence>
<dbReference type="AlphaFoldDB" id="A0A7G2CPY2"/>
<protein>
    <submittedName>
        <fullName evidence="1">Uncharacterized protein</fullName>
    </submittedName>
</protein>
<dbReference type="Proteomes" id="UP000515908">
    <property type="component" value="Chromosome 23"/>
</dbReference>
<proteinExistence type="predicted"/>
<sequence length="276" mass="32763">MRRDIHMSARYFSNLRDKVQQEKKLYEKQYNVRRRVYVSPRRDEERPRFEPRYADNKHDALPRSFNAGAYIGRVWALKKLTDAFHLVAREVQCRNWYCFFGATFTNDQAVLGMLYYTQRLWEVEYGLLEAPPPAAGERRTMTPFDIPVGLMGLDKRRSFFGIDVAGLNPRTRREIFLPSYTTALRESRTGALLAVYQDEPSIPLSWHFAGKNKRVRWKEAQFSYNWIVSSFLNDDVYRHNSYILSQYTIEIISGKERYYGDYFRVCRNPLERGNTK</sequence>
<accession>A0A7G2CPY2</accession>
<dbReference type="PANTHER" id="PTHR36587">
    <property type="entry name" value="EXPRESSION SITE-ASSOCIATED GENE 3 (ESAG3)-LIKE PROTEIN"/>
    <property type="match status" value="1"/>
</dbReference>